<gene>
    <name evidence="1" type="primary">52</name>
    <name evidence="1" type="ORF">SEA_MOLIVIA_52</name>
</gene>
<organism evidence="1 2">
    <name type="scientific">Arthrobacter phage Molivia</name>
    <dbReference type="NCBI Taxonomy" id="2015839"/>
    <lineage>
        <taxon>Viruses</taxon>
        <taxon>Duplodnaviria</taxon>
        <taxon>Heunggongvirae</taxon>
        <taxon>Uroviricota</taxon>
        <taxon>Caudoviricetes</taxon>
        <taxon>Amigovirus</taxon>
        <taxon>Amigovirus molivia</taxon>
    </lineage>
</organism>
<accession>A0A286S1V1</accession>
<dbReference type="Proteomes" id="UP000225204">
    <property type="component" value="Segment"/>
</dbReference>
<protein>
    <submittedName>
        <fullName evidence="1">Uncharacterized protein</fullName>
    </submittedName>
</protein>
<proteinExistence type="predicted"/>
<evidence type="ECO:0000313" key="2">
    <source>
        <dbReference type="Proteomes" id="UP000225204"/>
    </source>
</evidence>
<dbReference type="GeneID" id="40086264"/>
<dbReference type="KEGG" id="vg:40086264"/>
<dbReference type="OrthoDB" id="38527at10239"/>
<dbReference type="EMBL" id="MF185731">
    <property type="protein sequence ID" value="ASX99276.1"/>
    <property type="molecule type" value="Genomic_DNA"/>
</dbReference>
<sequence>MSDYTPRQEFTHLVFAALERHRGYNPIPNGIKCNGCAWTSSGGNRRKQFSKHQAWAVAEEFGWED</sequence>
<evidence type="ECO:0000313" key="1">
    <source>
        <dbReference type="EMBL" id="ASX99276.1"/>
    </source>
</evidence>
<keyword evidence="2" id="KW-1185">Reference proteome</keyword>
<name>A0A286S1V1_9CAUD</name>
<reference evidence="2" key="1">
    <citation type="submission" date="2017-06" db="EMBL/GenBank/DDBJ databases">
        <authorList>
            <person name="Kim H.J."/>
            <person name="Triplett B.A."/>
        </authorList>
    </citation>
    <scope>NUCLEOTIDE SEQUENCE [LARGE SCALE GENOMIC DNA]</scope>
</reference>
<dbReference type="RefSeq" id="YP_009610176.1">
    <property type="nucleotide sequence ID" value="NC_042001.1"/>
</dbReference>